<feature type="compositionally biased region" description="Basic residues" evidence="1">
    <location>
        <begin position="583"/>
        <end position="596"/>
    </location>
</feature>
<evidence type="ECO:0000313" key="3">
    <source>
        <dbReference type="EMBL" id="EXX70785.1"/>
    </source>
</evidence>
<dbReference type="InterPro" id="IPR052407">
    <property type="entry name" value="BTB_POZ_domain_cont_9"/>
</dbReference>
<comment type="caution">
    <text evidence="3">The sequence shown here is derived from an EMBL/GenBank/DDBJ whole genome shotgun (WGS) entry which is preliminary data.</text>
</comment>
<accession>A0A015JTZ6</accession>
<dbReference type="GO" id="GO:0005737">
    <property type="term" value="C:cytoplasm"/>
    <property type="evidence" value="ECO:0007669"/>
    <property type="project" value="TreeGrafter"/>
</dbReference>
<evidence type="ECO:0000313" key="4">
    <source>
        <dbReference type="Proteomes" id="UP000022910"/>
    </source>
</evidence>
<proteinExistence type="predicted"/>
<dbReference type="PROSITE" id="PS50097">
    <property type="entry name" value="BTB"/>
    <property type="match status" value="1"/>
</dbReference>
<organism evidence="3 4">
    <name type="scientific">Rhizophagus irregularis (strain DAOM 197198w)</name>
    <name type="common">Glomus intraradices</name>
    <dbReference type="NCBI Taxonomy" id="1432141"/>
    <lineage>
        <taxon>Eukaryota</taxon>
        <taxon>Fungi</taxon>
        <taxon>Fungi incertae sedis</taxon>
        <taxon>Mucoromycota</taxon>
        <taxon>Glomeromycotina</taxon>
        <taxon>Glomeromycetes</taxon>
        <taxon>Glomerales</taxon>
        <taxon>Glomeraceae</taxon>
        <taxon>Rhizophagus</taxon>
    </lineage>
</organism>
<dbReference type="Gene3D" id="3.30.710.10">
    <property type="entry name" value="Potassium Channel Kv1.1, Chain A"/>
    <property type="match status" value="1"/>
</dbReference>
<feature type="domain" description="BTB" evidence="2">
    <location>
        <begin position="24"/>
        <end position="97"/>
    </location>
</feature>
<feature type="compositionally biased region" description="Basic and acidic residues" evidence="1">
    <location>
        <begin position="472"/>
        <end position="548"/>
    </location>
</feature>
<feature type="compositionally biased region" description="Polar residues" evidence="1">
    <location>
        <begin position="392"/>
        <end position="406"/>
    </location>
</feature>
<feature type="region of interest" description="Disordered" evidence="1">
    <location>
        <begin position="281"/>
        <end position="371"/>
    </location>
</feature>
<feature type="region of interest" description="Disordered" evidence="1">
    <location>
        <begin position="389"/>
        <end position="596"/>
    </location>
</feature>
<dbReference type="Gene3D" id="1.25.40.420">
    <property type="match status" value="1"/>
</dbReference>
<dbReference type="AlphaFoldDB" id="A0A015JTZ6"/>
<dbReference type="InterPro" id="IPR000210">
    <property type="entry name" value="BTB/POZ_dom"/>
</dbReference>
<dbReference type="OrthoDB" id="2419904at2759"/>
<sequence length="596" mass="68704">MDDNKLLQKLSQNLLDILDDDEYYDITIEVGNDPYVKIFRSHMVILNYRSSYLRRILSTNKKKNDGTLVHIKLPNISPEIFQTILRYIYGGEPSLKNYDNLDIIKIIVAASELNLQELVIYTQSFLINYKTSWIEQNFSLVYQTSFENDSLLELQEYCTNLISKNPDKIFKSIDFSSIPEKILISLIKSDNLQMDEIKVWENVLKWGLAQNLELSSDPSNYSKEDFNSLKNTLQQCIPFVRFHNLTSKEFSNKILPYKEVLPEELFVDLLKSFLDLHPDSKINHKSKPRIPKELLPTSAATIDDERKPISRHNETSSLWNHAPPKSSRDNALPKGPREALISSKNKANYAPPKGSWSNKPGNEPTSSWNNIPPKKILILSKQNKANYAHTKGSWSNKPPISSWDNEPTTEWDNEPTTEWDNEPSTEWDNEPPSSWNNISWETLISSKRNKANYAPPKGSWSNKPGNEPISSWDKEPTISWDKEPSTSWDKEPSTSWDKEPSTSWDKEPSTSWDKEPSTSWDKEPSTSWDKEPSTSWDKEPSTSWDKEPTSSWDNEPTRSWGNEPTSSWGLWGNAPTSPWAVSKRNKKYKIKAIPKK</sequence>
<dbReference type="Pfam" id="PF07707">
    <property type="entry name" value="BACK"/>
    <property type="match status" value="1"/>
</dbReference>
<reference evidence="3 4" key="1">
    <citation type="submission" date="2014-02" db="EMBL/GenBank/DDBJ databases">
        <title>Single nucleus genome sequencing reveals high similarity among nuclei of an endomycorrhizal fungus.</title>
        <authorList>
            <person name="Lin K."/>
            <person name="Geurts R."/>
            <person name="Zhang Z."/>
            <person name="Limpens E."/>
            <person name="Saunders D.G."/>
            <person name="Mu D."/>
            <person name="Pang E."/>
            <person name="Cao H."/>
            <person name="Cha H."/>
            <person name="Lin T."/>
            <person name="Zhou Q."/>
            <person name="Shang Y."/>
            <person name="Li Y."/>
            <person name="Ivanov S."/>
            <person name="Sharma T."/>
            <person name="Velzen R.V."/>
            <person name="Ruijter N.D."/>
            <person name="Aanen D.K."/>
            <person name="Win J."/>
            <person name="Kamoun S."/>
            <person name="Bisseling T."/>
            <person name="Huang S."/>
        </authorList>
    </citation>
    <scope>NUCLEOTIDE SEQUENCE [LARGE SCALE GENOMIC DNA]</scope>
    <source>
        <strain evidence="4">DAOM197198w</strain>
    </source>
</reference>
<feature type="compositionally biased region" description="Basic and acidic residues" evidence="1">
    <location>
        <begin position="303"/>
        <end position="314"/>
    </location>
</feature>
<feature type="compositionally biased region" description="Polar residues" evidence="1">
    <location>
        <begin position="355"/>
        <end position="370"/>
    </location>
</feature>
<dbReference type="Pfam" id="PF00651">
    <property type="entry name" value="BTB"/>
    <property type="match status" value="1"/>
</dbReference>
<dbReference type="PANTHER" id="PTHR46306:SF1">
    <property type="entry name" value="BTB_POZ DOMAIN-CONTAINING PROTEIN 9"/>
    <property type="match status" value="1"/>
</dbReference>
<evidence type="ECO:0000259" key="2">
    <source>
        <dbReference type="PROSITE" id="PS50097"/>
    </source>
</evidence>
<dbReference type="PANTHER" id="PTHR46306">
    <property type="entry name" value="BTB/POZ DOMAIN-CONTAINING PROTEIN 9"/>
    <property type="match status" value="1"/>
</dbReference>
<feature type="compositionally biased region" description="Polar residues" evidence="1">
    <location>
        <begin position="430"/>
        <end position="446"/>
    </location>
</feature>
<protein>
    <recommendedName>
        <fullName evidence="2">BTB domain-containing protein</fullName>
    </recommendedName>
</protein>
<dbReference type="SUPFAM" id="SSF54695">
    <property type="entry name" value="POZ domain"/>
    <property type="match status" value="1"/>
</dbReference>
<evidence type="ECO:0000256" key="1">
    <source>
        <dbReference type="SAM" id="MobiDB-lite"/>
    </source>
</evidence>
<dbReference type="SMART" id="SM00225">
    <property type="entry name" value="BTB"/>
    <property type="match status" value="1"/>
</dbReference>
<dbReference type="InterPro" id="IPR011705">
    <property type="entry name" value="BACK"/>
</dbReference>
<dbReference type="HOGENOM" id="CLU_021542_5_1_1"/>
<name>A0A015JTZ6_RHIIW</name>
<feature type="compositionally biased region" description="Polar residues" evidence="1">
    <location>
        <begin position="549"/>
        <end position="568"/>
    </location>
</feature>
<keyword evidence="4" id="KW-1185">Reference proteome</keyword>
<feature type="compositionally biased region" description="Acidic residues" evidence="1">
    <location>
        <begin position="407"/>
        <end position="429"/>
    </location>
</feature>
<dbReference type="InterPro" id="IPR011333">
    <property type="entry name" value="SKP1/BTB/POZ_sf"/>
</dbReference>
<gene>
    <name evidence="3" type="ORF">RirG_084380</name>
</gene>
<dbReference type="Proteomes" id="UP000022910">
    <property type="component" value="Unassembled WGS sequence"/>
</dbReference>
<dbReference type="EMBL" id="JEMT01016483">
    <property type="protein sequence ID" value="EXX70785.1"/>
    <property type="molecule type" value="Genomic_DNA"/>
</dbReference>
<dbReference type="CDD" id="cd18186">
    <property type="entry name" value="BTB_POZ_ZBTB_KLHL-like"/>
    <property type="match status" value="1"/>
</dbReference>
<dbReference type="SMART" id="SM00875">
    <property type="entry name" value="BACK"/>
    <property type="match status" value="1"/>
</dbReference>